<dbReference type="RefSeq" id="WP_380917693.1">
    <property type="nucleotide sequence ID" value="NZ_JBHUPE010000001.1"/>
</dbReference>
<protein>
    <submittedName>
        <fullName evidence="2">Uncharacterized protein</fullName>
    </submittedName>
</protein>
<evidence type="ECO:0000313" key="3">
    <source>
        <dbReference type="Proteomes" id="UP001597509"/>
    </source>
</evidence>
<sequence length="83" mass="9076">MKKILMTLCAIGLVSSAAFAGSGKMPKKVKDAGIFCEYTLNIYDSNGNFLDSEVTLSYQGSGSCGRFFKTMRSYYASQGYELN</sequence>
<keyword evidence="3" id="KW-1185">Reference proteome</keyword>
<name>A0ABW5YS77_9SPHI</name>
<gene>
    <name evidence="2" type="ORF">ACFS6I_01580</name>
</gene>
<reference evidence="3" key="1">
    <citation type="journal article" date="2019" name="Int. J. Syst. Evol. Microbiol.">
        <title>The Global Catalogue of Microorganisms (GCM) 10K type strain sequencing project: providing services to taxonomists for standard genome sequencing and annotation.</title>
        <authorList>
            <consortium name="The Broad Institute Genomics Platform"/>
            <consortium name="The Broad Institute Genome Sequencing Center for Infectious Disease"/>
            <person name="Wu L."/>
            <person name="Ma J."/>
        </authorList>
    </citation>
    <scope>NUCLEOTIDE SEQUENCE [LARGE SCALE GENOMIC DNA]</scope>
    <source>
        <strain evidence="3">KCTC 22209</strain>
    </source>
</reference>
<comment type="caution">
    <text evidence="2">The sequence shown here is derived from an EMBL/GenBank/DDBJ whole genome shotgun (WGS) entry which is preliminary data.</text>
</comment>
<accession>A0ABW5YS77</accession>
<proteinExistence type="predicted"/>
<feature type="signal peptide" evidence="1">
    <location>
        <begin position="1"/>
        <end position="20"/>
    </location>
</feature>
<dbReference type="Proteomes" id="UP001597509">
    <property type="component" value="Unassembled WGS sequence"/>
</dbReference>
<organism evidence="2 3">
    <name type="scientific">Sphingobacterium anhuiense</name>
    <dbReference type="NCBI Taxonomy" id="493780"/>
    <lineage>
        <taxon>Bacteria</taxon>
        <taxon>Pseudomonadati</taxon>
        <taxon>Bacteroidota</taxon>
        <taxon>Sphingobacteriia</taxon>
        <taxon>Sphingobacteriales</taxon>
        <taxon>Sphingobacteriaceae</taxon>
        <taxon>Sphingobacterium</taxon>
    </lineage>
</organism>
<evidence type="ECO:0000256" key="1">
    <source>
        <dbReference type="SAM" id="SignalP"/>
    </source>
</evidence>
<feature type="chain" id="PRO_5047031008" evidence="1">
    <location>
        <begin position="21"/>
        <end position="83"/>
    </location>
</feature>
<keyword evidence="1" id="KW-0732">Signal</keyword>
<dbReference type="EMBL" id="JBHUPE010000001">
    <property type="protein sequence ID" value="MFD2902598.1"/>
    <property type="molecule type" value="Genomic_DNA"/>
</dbReference>
<evidence type="ECO:0000313" key="2">
    <source>
        <dbReference type="EMBL" id="MFD2902598.1"/>
    </source>
</evidence>